<dbReference type="SUPFAM" id="SSF53448">
    <property type="entry name" value="Nucleotide-diphospho-sugar transferases"/>
    <property type="match status" value="1"/>
</dbReference>
<evidence type="ECO:0000256" key="1">
    <source>
        <dbReference type="SAM" id="Phobius"/>
    </source>
</evidence>
<dbReference type="EMBL" id="MFJL01000014">
    <property type="protein sequence ID" value="OGG16300.1"/>
    <property type="molecule type" value="Genomic_DNA"/>
</dbReference>
<comment type="caution">
    <text evidence="3">The sequence shown here is derived from an EMBL/GenBank/DDBJ whole genome shotgun (WGS) entry which is preliminary data.</text>
</comment>
<evidence type="ECO:0000313" key="4">
    <source>
        <dbReference type="Proteomes" id="UP000176923"/>
    </source>
</evidence>
<feature type="transmembrane region" description="Helical" evidence="1">
    <location>
        <begin position="296"/>
        <end position="314"/>
    </location>
</feature>
<dbReference type="Gene3D" id="3.90.550.10">
    <property type="entry name" value="Spore Coat Polysaccharide Biosynthesis Protein SpsA, Chain A"/>
    <property type="match status" value="1"/>
</dbReference>
<dbReference type="Pfam" id="PF00535">
    <property type="entry name" value="Glycos_transf_2"/>
    <property type="match status" value="1"/>
</dbReference>
<dbReference type="InterPro" id="IPR029044">
    <property type="entry name" value="Nucleotide-diphossugar_trans"/>
</dbReference>
<sequence length="320" mass="36883">MTPKISIVICTYNRANLLGECLKSIMKQTSKSDGYEVVVIDDRSTDQTPIVVKSFQHEFSSNLFQYIVDDRKGLSASRNLGYQYAHGKYVAYLDDDVRIPKNWLSNAMYIISKYRNSLIALGGPEKPFFAGGKKPDWFKAKYAVMSKKILGSQERYLKKGESLTGSNMIIKKNTLMEIGGFDERLGMKGKNLYLHEETDLFYRLFEYTNNTAKIFYSPKLSVFHEVSDKKQTLSYILQRSYAGGCAWFDMQNRRKAHLSQIMSVFLAAGYVFIHIVYSGVTFVTYPRWQNWVAERLSKIVFGLGYIANGLHFRIRIKQIR</sequence>
<proteinExistence type="predicted"/>
<name>A0A1F5ZV18_9BACT</name>
<protein>
    <recommendedName>
        <fullName evidence="2">Glycosyltransferase 2-like domain-containing protein</fullName>
    </recommendedName>
</protein>
<feature type="domain" description="Glycosyltransferase 2-like" evidence="2">
    <location>
        <begin position="6"/>
        <end position="121"/>
    </location>
</feature>
<dbReference type="PANTHER" id="PTHR22916">
    <property type="entry name" value="GLYCOSYLTRANSFERASE"/>
    <property type="match status" value="1"/>
</dbReference>
<dbReference type="PANTHER" id="PTHR22916:SF64">
    <property type="entry name" value="TRANSFERASE, PUTATIVE-RELATED"/>
    <property type="match status" value="1"/>
</dbReference>
<gene>
    <name evidence="3" type="ORF">A3D77_02475</name>
</gene>
<keyword evidence="1" id="KW-1133">Transmembrane helix</keyword>
<accession>A0A1F5ZV18</accession>
<dbReference type="Proteomes" id="UP000176923">
    <property type="component" value="Unassembled WGS sequence"/>
</dbReference>
<keyword evidence="1" id="KW-0472">Membrane</keyword>
<feature type="transmembrane region" description="Helical" evidence="1">
    <location>
        <begin position="261"/>
        <end position="284"/>
    </location>
</feature>
<reference evidence="3 4" key="1">
    <citation type="journal article" date="2016" name="Nat. Commun.">
        <title>Thousands of microbial genomes shed light on interconnected biogeochemical processes in an aquifer system.</title>
        <authorList>
            <person name="Anantharaman K."/>
            <person name="Brown C.T."/>
            <person name="Hug L.A."/>
            <person name="Sharon I."/>
            <person name="Castelle C.J."/>
            <person name="Probst A.J."/>
            <person name="Thomas B.C."/>
            <person name="Singh A."/>
            <person name="Wilkins M.J."/>
            <person name="Karaoz U."/>
            <person name="Brodie E.L."/>
            <person name="Williams K.H."/>
            <person name="Hubbard S.S."/>
            <person name="Banfield J.F."/>
        </authorList>
    </citation>
    <scope>NUCLEOTIDE SEQUENCE [LARGE SCALE GENOMIC DNA]</scope>
</reference>
<dbReference type="InterPro" id="IPR001173">
    <property type="entry name" value="Glyco_trans_2-like"/>
</dbReference>
<evidence type="ECO:0000313" key="3">
    <source>
        <dbReference type="EMBL" id="OGG16300.1"/>
    </source>
</evidence>
<keyword evidence="1" id="KW-0812">Transmembrane</keyword>
<organism evidence="3 4">
    <name type="scientific">Candidatus Gottesmanbacteria bacterium RIFCSPHIGHO2_02_FULL_39_11</name>
    <dbReference type="NCBI Taxonomy" id="1798382"/>
    <lineage>
        <taxon>Bacteria</taxon>
        <taxon>Candidatus Gottesmaniibacteriota</taxon>
    </lineage>
</organism>
<dbReference type="STRING" id="1798382.A3D77_02475"/>
<dbReference type="AlphaFoldDB" id="A0A1F5ZV18"/>
<dbReference type="CDD" id="cd00761">
    <property type="entry name" value="Glyco_tranf_GTA_type"/>
    <property type="match status" value="1"/>
</dbReference>
<evidence type="ECO:0000259" key="2">
    <source>
        <dbReference type="Pfam" id="PF00535"/>
    </source>
</evidence>